<feature type="domain" description="Major facilitator superfamily (MFS) profile" evidence="7">
    <location>
        <begin position="27"/>
        <end position="406"/>
    </location>
</feature>
<evidence type="ECO:0000313" key="9">
    <source>
        <dbReference type="Proteomes" id="UP000216857"/>
    </source>
</evidence>
<dbReference type="PANTHER" id="PTHR43124:SF10">
    <property type="entry name" value="PURINE EFFLUX PUMP PBUE"/>
    <property type="match status" value="1"/>
</dbReference>
<feature type="transmembrane region" description="Helical" evidence="6">
    <location>
        <begin position="25"/>
        <end position="48"/>
    </location>
</feature>
<evidence type="ECO:0000259" key="7">
    <source>
        <dbReference type="PROSITE" id="PS50850"/>
    </source>
</evidence>
<evidence type="ECO:0000256" key="4">
    <source>
        <dbReference type="ARBA" id="ARBA00022989"/>
    </source>
</evidence>
<keyword evidence="5 6" id="KW-0472">Membrane</keyword>
<evidence type="ECO:0000256" key="1">
    <source>
        <dbReference type="ARBA" id="ARBA00004651"/>
    </source>
</evidence>
<feature type="transmembrane region" description="Helical" evidence="6">
    <location>
        <begin position="183"/>
        <end position="205"/>
    </location>
</feature>
<dbReference type="InterPro" id="IPR036259">
    <property type="entry name" value="MFS_trans_sf"/>
</dbReference>
<organism evidence="8 9">
    <name type="scientific">Bordetella genomosp. 9</name>
    <dbReference type="NCBI Taxonomy" id="1416803"/>
    <lineage>
        <taxon>Bacteria</taxon>
        <taxon>Pseudomonadati</taxon>
        <taxon>Pseudomonadota</taxon>
        <taxon>Betaproteobacteria</taxon>
        <taxon>Burkholderiales</taxon>
        <taxon>Alcaligenaceae</taxon>
        <taxon>Bordetella</taxon>
    </lineage>
</organism>
<dbReference type="CDD" id="cd17324">
    <property type="entry name" value="MFS_NepI_like"/>
    <property type="match status" value="1"/>
</dbReference>
<dbReference type="PANTHER" id="PTHR43124">
    <property type="entry name" value="PURINE EFFLUX PUMP PBUE"/>
    <property type="match status" value="1"/>
</dbReference>
<feature type="transmembrane region" description="Helical" evidence="6">
    <location>
        <begin position="295"/>
        <end position="313"/>
    </location>
</feature>
<dbReference type="InterPro" id="IPR050189">
    <property type="entry name" value="MFS_Efflux_Transporters"/>
</dbReference>
<feature type="transmembrane region" description="Helical" evidence="6">
    <location>
        <begin position="264"/>
        <end position="283"/>
    </location>
</feature>
<protein>
    <submittedName>
        <fullName evidence="8">MFS transporter</fullName>
    </submittedName>
</protein>
<dbReference type="RefSeq" id="WP_094847894.1">
    <property type="nucleotide sequence ID" value="NZ_NEVJ01000003.1"/>
</dbReference>
<feature type="transmembrane region" description="Helical" evidence="6">
    <location>
        <begin position="319"/>
        <end position="337"/>
    </location>
</feature>
<evidence type="ECO:0000256" key="5">
    <source>
        <dbReference type="ARBA" id="ARBA00023136"/>
    </source>
</evidence>
<dbReference type="Proteomes" id="UP000216857">
    <property type="component" value="Unassembled WGS sequence"/>
</dbReference>
<proteinExistence type="predicted"/>
<evidence type="ECO:0000256" key="2">
    <source>
        <dbReference type="ARBA" id="ARBA00022475"/>
    </source>
</evidence>
<dbReference type="InterPro" id="IPR011701">
    <property type="entry name" value="MFS"/>
</dbReference>
<dbReference type="SUPFAM" id="SSF103473">
    <property type="entry name" value="MFS general substrate transporter"/>
    <property type="match status" value="1"/>
</dbReference>
<evidence type="ECO:0000256" key="6">
    <source>
        <dbReference type="SAM" id="Phobius"/>
    </source>
</evidence>
<dbReference type="EMBL" id="NEVJ01000003">
    <property type="protein sequence ID" value="OZI19225.1"/>
    <property type="molecule type" value="Genomic_DNA"/>
</dbReference>
<feature type="transmembrane region" description="Helical" evidence="6">
    <location>
        <begin position="92"/>
        <end position="110"/>
    </location>
</feature>
<feature type="transmembrane region" description="Helical" evidence="6">
    <location>
        <begin position="122"/>
        <end position="144"/>
    </location>
</feature>
<dbReference type="Gene3D" id="1.20.1250.20">
    <property type="entry name" value="MFS general substrate transporter like domains"/>
    <property type="match status" value="2"/>
</dbReference>
<comment type="subcellular location">
    <subcellularLocation>
        <location evidence="1">Cell membrane</location>
        <topology evidence="1">Multi-pass membrane protein</topology>
    </subcellularLocation>
</comment>
<dbReference type="Pfam" id="PF07690">
    <property type="entry name" value="MFS_1"/>
    <property type="match status" value="1"/>
</dbReference>
<comment type="caution">
    <text evidence="8">The sequence shown here is derived from an EMBL/GenBank/DDBJ whole genome shotgun (WGS) entry which is preliminary data.</text>
</comment>
<evidence type="ECO:0000313" key="8">
    <source>
        <dbReference type="EMBL" id="OZI19225.1"/>
    </source>
</evidence>
<evidence type="ECO:0000256" key="3">
    <source>
        <dbReference type="ARBA" id="ARBA00022692"/>
    </source>
</evidence>
<accession>A0A261R2E1</accession>
<gene>
    <name evidence="8" type="ORF">CAL26_16385</name>
</gene>
<dbReference type="InterPro" id="IPR020846">
    <property type="entry name" value="MFS_dom"/>
</dbReference>
<feature type="transmembrane region" description="Helical" evidence="6">
    <location>
        <begin position="151"/>
        <end position="177"/>
    </location>
</feature>
<dbReference type="GO" id="GO:0005886">
    <property type="term" value="C:plasma membrane"/>
    <property type="evidence" value="ECO:0007669"/>
    <property type="project" value="UniProtKB-SubCell"/>
</dbReference>
<feature type="transmembrane region" description="Helical" evidence="6">
    <location>
        <begin position="60"/>
        <end position="80"/>
    </location>
</feature>
<dbReference type="OrthoDB" id="7029536at2"/>
<feature type="transmembrane region" description="Helical" evidence="6">
    <location>
        <begin position="225"/>
        <end position="244"/>
    </location>
</feature>
<keyword evidence="9" id="KW-1185">Reference proteome</keyword>
<feature type="transmembrane region" description="Helical" evidence="6">
    <location>
        <begin position="344"/>
        <end position="368"/>
    </location>
</feature>
<name>A0A261R2E1_9BORD</name>
<sequence length="407" mass="41033">MSSQSCTADVACGAARPQAAPDATLVPAAFLALGTFAIGTEGFMIAPLLSTMAADFHMTVPHVALLVVVFTLTMALSSPISTVLTGRFRRRGTLLLAMSLFAVGNLLAAWSSSFGMLMAARVMMAVASGLYVPNANALAGVIVAPAKRGSALAIVSGGMTLAIALGLPLGGVVGHAFGWRATFLAVGAMSLAAIVGIMAGIARDAGAGIPVATLSQRVAVIRQPAILRLLSVSLFWSIGAYAVYPYIAPYLASVLNYGATGINATVSMWGLAAALGVTTGGALNDRLGSDRVVRLSLIVLGLSFWALALATGLSPSVGAIPVLLGVASWGFSVWAFFPAQMARLIAAGGPAQASLALALNTSTMYLGFSIGSAMGAGILGAGAIWGIGLLAGAAEGIALLLDRRVRS</sequence>
<reference evidence="8" key="1">
    <citation type="submission" date="2017-05" db="EMBL/GenBank/DDBJ databases">
        <title>Complete and WGS of Bordetella genogroups.</title>
        <authorList>
            <person name="Spilker T."/>
            <person name="Lipuma J."/>
        </authorList>
    </citation>
    <scope>NUCLEOTIDE SEQUENCE</scope>
    <source>
        <strain evidence="8">AU21707</strain>
    </source>
</reference>
<dbReference type="GO" id="GO:0022857">
    <property type="term" value="F:transmembrane transporter activity"/>
    <property type="evidence" value="ECO:0007669"/>
    <property type="project" value="InterPro"/>
</dbReference>
<keyword evidence="2" id="KW-1003">Cell membrane</keyword>
<dbReference type="AlphaFoldDB" id="A0A261R2E1"/>
<feature type="transmembrane region" description="Helical" evidence="6">
    <location>
        <begin position="374"/>
        <end position="401"/>
    </location>
</feature>
<dbReference type="PROSITE" id="PS50850">
    <property type="entry name" value="MFS"/>
    <property type="match status" value="1"/>
</dbReference>
<keyword evidence="4 6" id="KW-1133">Transmembrane helix</keyword>
<keyword evidence="3 6" id="KW-0812">Transmembrane</keyword>